<evidence type="ECO:0000256" key="2">
    <source>
        <dbReference type="ARBA" id="ARBA00012417"/>
    </source>
</evidence>
<feature type="region of interest" description="Disordered" evidence="9">
    <location>
        <begin position="241"/>
        <end position="262"/>
    </location>
</feature>
<evidence type="ECO:0000256" key="3">
    <source>
        <dbReference type="ARBA" id="ARBA00022679"/>
    </source>
</evidence>
<feature type="domain" description="DNA-directed DNA polymerase family B mitochondria/virus" evidence="10">
    <location>
        <begin position="17"/>
        <end position="189"/>
    </location>
</feature>
<feature type="non-terminal residue" evidence="11">
    <location>
        <position position="272"/>
    </location>
</feature>
<dbReference type="Proteomes" id="UP000241769">
    <property type="component" value="Unassembled WGS sequence"/>
</dbReference>
<comment type="caution">
    <text evidence="11">The sequence shown here is derived from an EMBL/GenBank/DDBJ whole genome shotgun (WGS) entry which is preliminary data.</text>
</comment>
<keyword evidence="5" id="KW-0235">DNA replication</keyword>
<gene>
    <name evidence="11" type="ORF">PROFUN_17073</name>
</gene>
<dbReference type="GO" id="GO:0003887">
    <property type="term" value="F:DNA-directed DNA polymerase activity"/>
    <property type="evidence" value="ECO:0007669"/>
    <property type="project" value="UniProtKB-KW"/>
</dbReference>
<dbReference type="EC" id="2.7.7.7" evidence="2"/>
<evidence type="ECO:0000256" key="6">
    <source>
        <dbReference type="ARBA" id="ARBA00022932"/>
    </source>
</evidence>
<dbReference type="GO" id="GO:0006260">
    <property type="term" value="P:DNA replication"/>
    <property type="evidence" value="ECO:0007669"/>
    <property type="project" value="UniProtKB-KW"/>
</dbReference>
<evidence type="ECO:0000313" key="12">
    <source>
        <dbReference type="Proteomes" id="UP000241769"/>
    </source>
</evidence>
<evidence type="ECO:0000256" key="8">
    <source>
        <dbReference type="ARBA" id="ARBA00049244"/>
    </source>
</evidence>
<evidence type="ECO:0000259" key="10">
    <source>
        <dbReference type="Pfam" id="PF03175"/>
    </source>
</evidence>
<keyword evidence="12" id="KW-1185">Reference proteome</keyword>
<dbReference type="EMBL" id="MDYQ01000755">
    <property type="protein sequence ID" value="PRP72907.1"/>
    <property type="molecule type" value="Genomic_DNA"/>
</dbReference>
<name>A0A2P6MMH9_9EUKA</name>
<evidence type="ECO:0000313" key="11">
    <source>
        <dbReference type="EMBL" id="PRP72907.1"/>
    </source>
</evidence>
<keyword evidence="6" id="KW-0239">DNA-directed DNA polymerase</keyword>
<feature type="compositionally biased region" description="Basic and acidic residues" evidence="9">
    <location>
        <begin position="249"/>
        <end position="262"/>
    </location>
</feature>
<dbReference type="Pfam" id="PF03175">
    <property type="entry name" value="DNA_pol_B_2"/>
    <property type="match status" value="1"/>
</dbReference>
<accession>A0A2P6MMH9</accession>
<proteinExistence type="inferred from homology"/>
<dbReference type="OrthoDB" id="414982at2759"/>
<keyword evidence="3" id="KW-0808">Transferase</keyword>
<dbReference type="AlphaFoldDB" id="A0A2P6MMH9"/>
<dbReference type="PANTHER" id="PTHR33206:SF1">
    <property type="entry name" value="DNA-DIRECTED DNA POLYMERASE"/>
    <property type="match status" value="1"/>
</dbReference>
<keyword evidence="7" id="KW-0238">DNA-binding</keyword>
<evidence type="ECO:0000256" key="9">
    <source>
        <dbReference type="SAM" id="MobiDB-lite"/>
    </source>
</evidence>
<sequence>MQKYDISPPIAKTNSYMKLEYGAYAFLDAHNYMPPTTNLEKFGIMWGVKDIQKELFPYEWFDSLDKLSETSLPPNECFDNKLKNTLPSEAEYGHAVNIWKEKQFASFGEYMMYYCRCDVELLLQGITNYRSLLMTKNNMELLNYVNVAQISYQNILKNYLKHDLRTIPSQKMYSLISDSIYGGRYRVYCANLQRVLKNVSKKQQQLPYNQRYMYSVIHRLGQLQDPYCFTGFLPLLDSSSPSHHTKQLRRQEKSKLEREQKDSLRLRLPFKT</sequence>
<evidence type="ECO:0000256" key="1">
    <source>
        <dbReference type="ARBA" id="ARBA00005755"/>
    </source>
</evidence>
<reference evidence="11 12" key="1">
    <citation type="journal article" date="2018" name="Genome Biol. Evol.">
        <title>Multiple Roots of Fruiting Body Formation in Amoebozoa.</title>
        <authorList>
            <person name="Hillmann F."/>
            <person name="Forbes G."/>
            <person name="Novohradska S."/>
            <person name="Ferling I."/>
            <person name="Riege K."/>
            <person name="Groth M."/>
            <person name="Westermann M."/>
            <person name="Marz M."/>
            <person name="Spaller T."/>
            <person name="Winckler T."/>
            <person name="Schaap P."/>
            <person name="Glockner G."/>
        </authorList>
    </citation>
    <scope>NUCLEOTIDE SEQUENCE [LARGE SCALE GENOMIC DNA]</scope>
    <source>
        <strain evidence="11 12">Jena</strain>
    </source>
</reference>
<evidence type="ECO:0000256" key="5">
    <source>
        <dbReference type="ARBA" id="ARBA00022705"/>
    </source>
</evidence>
<organism evidence="11 12">
    <name type="scientific">Planoprotostelium fungivorum</name>
    <dbReference type="NCBI Taxonomy" id="1890364"/>
    <lineage>
        <taxon>Eukaryota</taxon>
        <taxon>Amoebozoa</taxon>
        <taxon>Evosea</taxon>
        <taxon>Variosea</taxon>
        <taxon>Cavosteliida</taxon>
        <taxon>Cavosteliaceae</taxon>
        <taxon>Planoprotostelium</taxon>
    </lineage>
</organism>
<protein>
    <recommendedName>
        <fullName evidence="2">DNA-directed DNA polymerase</fullName>
        <ecNumber evidence="2">2.7.7.7</ecNumber>
    </recommendedName>
</protein>
<evidence type="ECO:0000256" key="7">
    <source>
        <dbReference type="ARBA" id="ARBA00023125"/>
    </source>
</evidence>
<dbReference type="GO" id="GO:0003677">
    <property type="term" value="F:DNA binding"/>
    <property type="evidence" value="ECO:0007669"/>
    <property type="project" value="UniProtKB-KW"/>
</dbReference>
<comment type="catalytic activity">
    <reaction evidence="8">
        <text>DNA(n) + a 2'-deoxyribonucleoside 5'-triphosphate = DNA(n+1) + diphosphate</text>
        <dbReference type="Rhea" id="RHEA:22508"/>
        <dbReference type="Rhea" id="RHEA-COMP:17339"/>
        <dbReference type="Rhea" id="RHEA-COMP:17340"/>
        <dbReference type="ChEBI" id="CHEBI:33019"/>
        <dbReference type="ChEBI" id="CHEBI:61560"/>
        <dbReference type="ChEBI" id="CHEBI:173112"/>
        <dbReference type="EC" id="2.7.7.7"/>
    </reaction>
</comment>
<dbReference type="GO" id="GO:0000166">
    <property type="term" value="F:nucleotide binding"/>
    <property type="evidence" value="ECO:0007669"/>
    <property type="project" value="InterPro"/>
</dbReference>
<evidence type="ECO:0000256" key="4">
    <source>
        <dbReference type="ARBA" id="ARBA00022695"/>
    </source>
</evidence>
<dbReference type="InParanoid" id="A0A2P6MMH9"/>
<dbReference type="PANTHER" id="PTHR33206">
    <property type="entry name" value="PROTEIN CBG10425"/>
    <property type="match status" value="1"/>
</dbReference>
<keyword evidence="4" id="KW-0548">Nucleotidyltransferase</keyword>
<dbReference type="InterPro" id="IPR004868">
    <property type="entry name" value="DNA-dir_DNA_pol_B_mt/vir"/>
</dbReference>
<comment type="similarity">
    <text evidence="1">Belongs to the DNA polymerase type-B family.</text>
</comment>